<dbReference type="RefSeq" id="XP_060421465.1">
    <property type="nucleotide sequence ID" value="XM_060576621.1"/>
</dbReference>
<proteinExistence type="predicted"/>
<name>A0AAJ0ELT8_9PEZI</name>
<dbReference type="AlphaFoldDB" id="A0AAJ0ELT8"/>
<evidence type="ECO:0000256" key="1">
    <source>
        <dbReference type="SAM" id="SignalP"/>
    </source>
</evidence>
<comment type="caution">
    <text evidence="2">The sequence shown here is derived from an EMBL/GenBank/DDBJ whole genome shotgun (WGS) entry which is preliminary data.</text>
</comment>
<evidence type="ECO:0000313" key="2">
    <source>
        <dbReference type="EMBL" id="KAK1656701.1"/>
    </source>
</evidence>
<dbReference type="GeneID" id="85461147"/>
<dbReference type="EMBL" id="JAHMHR010000130">
    <property type="protein sequence ID" value="KAK1656701.1"/>
    <property type="molecule type" value="Genomic_DNA"/>
</dbReference>
<evidence type="ECO:0000313" key="3">
    <source>
        <dbReference type="Proteomes" id="UP001224890"/>
    </source>
</evidence>
<reference evidence="2" key="1">
    <citation type="submission" date="2021-06" db="EMBL/GenBank/DDBJ databases">
        <title>Comparative genomics, transcriptomics and evolutionary studies reveal genomic signatures of adaptation to plant cell wall in hemibiotrophic fungi.</title>
        <authorList>
            <consortium name="DOE Joint Genome Institute"/>
            <person name="Baroncelli R."/>
            <person name="Diaz J.F."/>
            <person name="Benocci T."/>
            <person name="Peng M."/>
            <person name="Battaglia E."/>
            <person name="Haridas S."/>
            <person name="Andreopoulos W."/>
            <person name="Labutti K."/>
            <person name="Pangilinan J."/>
            <person name="Floch G.L."/>
            <person name="Makela M.R."/>
            <person name="Henrissat B."/>
            <person name="Grigoriev I.V."/>
            <person name="Crouch J.A."/>
            <person name="De Vries R.P."/>
            <person name="Sukno S.A."/>
            <person name="Thon M.R."/>
        </authorList>
    </citation>
    <scope>NUCLEOTIDE SEQUENCE</scope>
    <source>
        <strain evidence="2">CBS 193.32</strain>
    </source>
</reference>
<keyword evidence="1" id="KW-0732">Signal</keyword>
<dbReference type="Proteomes" id="UP001224890">
    <property type="component" value="Unassembled WGS sequence"/>
</dbReference>
<feature type="chain" id="PRO_5042599535" evidence="1">
    <location>
        <begin position="19"/>
        <end position="92"/>
    </location>
</feature>
<gene>
    <name evidence="2" type="ORF">BDP55DRAFT_688220</name>
</gene>
<protein>
    <submittedName>
        <fullName evidence="2">Uncharacterized protein</fullName>
    </submittedName>
</protein>
<keyword evidence="3" id="KW-1185">Reference proteome</keyword>
<organism evidence="2 3">
    <name type="scientific">Colletotrichum godetiae</name>
    <dbReference type="NCBI Taxonomy" id="1209918"/>
    <lineage>
        <taxon>Eukaryota</taxon>
        <taxon>Fungi</taxon>
        <taxon>Dikarya</taxon>
        <taxon>Ascomycota</taxon>
        <taxon>Pezizomycotina</taxon>
        <taxon>Sordariomycetes</taxon>
        <taxon>Hypocreomycetidae</taxon>
        <taxon>Glomerellales</taxon>
        <taxon>Glomerellaceae</taxon>
        <taxon>Colletotrichum</taxon>
        <taxon>Colletotrichum acutatum species complex</taxon>
    </lineage>
</organism>
<accession>A0AAJ0ELT8</accession>
<sequence>MRFFNVSLTFGLLSLASAVQIQDWQVNDSSACSPGCVRSCIFAGIKSDSCNGCRLAFALPGTRLGPTYDCPENSGFKNCVTRCPAGSVSRDL</sequence>
<feature type="signal peptide" evidence="1">
    <location>
        <begin position="1"/>
        <end position="18"/>
    </location>
</feature>